<protein>
    <recommendedName>
        <fullName evidence="8">Peptidase S1 domain-containing protein</fullName>
    </recommendedName>
</protein>
<name>A0AAV8VVA3_9CUCU</name>
<dbReference type="PROSITE" id="PS00134">
    <property type="entry name" value="TRYPSIN_HIS"/>
    <property type="match status" value="1"/>
</dbReference>
<feature type="signal peptide" evidence="7">
    <location>
        <begin position="1"/>
        <end position="16"/>
    </location>
</feature>
<organism evidence="9 10">
    <name type="scientific">Exocentrus adspersus</name>
    <dbReference type="NCBI Taxonomy" id="1586481"/>
    <lineage>
        <taxon>Eukaryota</taxon>
        <taxon>Metazoa</taxon>
        <taxon>Ecdysozoa</taxon>
        <taxon>Arthropoda</taxon>
        <taxon>Hexapoda</taxon>
        <taxon>Insecta</taxon>
        <taxon>Pterygota</taxon>
        <taxon>Neoptera</taxon>
        <taxon>Endopterygota</taxon>
        <taxon>Coleoptera</taxon>
        <taxon>Polyphaga</taxon>
        <taxon>Cucujiformia</taxon>
        <taxon>Chrysomeloidea</taxon>
        <taxon>Cerambycidae</taxon>
        <taxon>Lamiinae</taxon>
        <taxon>Acanthocinini</taxon>
        <taxon>Exocentrus</taxon>
    </lineage>
</organism>
<evidence type="ECO:0000256" key="2">
    <source>
        <dbReference type="ARBA" id="ARBA00022525"/>
    </source>
</evidence>
<dbReference type="AlphaFoldDB" id="A0AAV8VVA3"/>
<evidence type="ECO:0000256" key="6">
    <source>
        <dbReference type="ARBA" id="ARBA00023157"/>
    </source>
</evidence>
<dbReference type="InterPro" id="IPR043504">
    <property type="entry name" value="Peptidase_S1_PA_chymotrypsin"/>
</dbReference>
<reference evidence="9 10" key="1">
    <citation type="journal article" date="2023" name="Insect Mol. Biol.">
        <title>Genome sequencing provides insights into the evolution of gene families encoding plant cell wall-degrading enzymes in longhorned beetles.</title>
        <authorList>
            <person name="Shin N.R."/>
            <person name="Okamura Y."/>
            <person name="Kirsch R."/>
            <person name="Pauchet Y."/>
        </authorList>
    </citation>
    <scope>NUCLEOTIDE SEQUENCE [LARGE SCALE GENOMIC DNA]</scope>
    <source>
        <strain evidence="9">EAD_L_NR</strain>
    </source>
</reference>
<feature type="domain" description="Peptidase S1" evidence="8">
    <location>
        <begin position="46"/>
        <end position="274"/>
    </location>
</feature>
<dbReference type="SMART" id="SM00020">
    <property type="entry name" value="Tryp_SPc"/>
    <property type="match status" value="1"/>
</dbReference>
<evidence type="ECO:0000256" key="1">
    <source>
        <dbReference type="ARBA" id="ARBA00004613"/>
    </source>
</evidence>
<evidence type="ECO:0000259" key="8">
    <source>
        <dbReference type="PROSITE" id="PS50240"/>
    </source>
</evidence>
<evidence type="ECO:0000313" key="10">
    <source>
        <dbReference type="Proteomes" id="UP001159042"/>
    </source>
</evidence>
<dbReference type="PANTHER" id="PTHR24264">
    <property type="entry name" value="TRYPSIN-RELATED"/>
    <property type="match status" value="1"/>
</dbReference>
<keyword evidence="6" id="KW-1015">Disulfide bond</keyword>
<dbReference type="InterPro" id="IPR009003">
    <property type="entry name" value="Peptidase_S1_PA"/>
</dbReference>
<accession>A0AAV8VVA3</accession>
<evidence type="ECO:0000256" key="7">
    <source>
        <dbReference type="SAM" id="SignalP"/>
    </source>
</evidence>
<gene>
    <name evidence="9" type="ORF">NQ315_011581</name>
</gene>
<keyword evidence="5" id="KW-0720">Serine protease</keyword>
<dbReference type="PRINTS" id="PR00722">
    <property type="entry name" value="CHYMOTRYPSIN"/>
</dbReference>
<dbReference type="PROSITE" id="PS50240">
    <property type="entry name" value="TRYPSIN_DOM"/>
    <property type="match status" value="1"/>
</dbReference>
<evidence type="ECO:0000256" key="5">
    <source>
        <dbReference type="ARBA" id="ARBA00022825"/>
    </source>
</evidence>
<comment type="caution">
    <text evidence="9">The sequence shown here is derived from an EMBL/GenBank/DDBJ whole genome shotgun (WGS) entry which is preliminary data.</text>
</comment>
<proteinExistence type="predicted"/>
<keyword evidence="4" id="KW-0378">Hydrolase</keyword>
<sequence length="275" mass="29674">MKVAIYLLAIINLSVSLPAQTFSYWNQIKGVNLILKPVSVDVDVKIIGGDETHPHSRPYQVGLLINGQNFCSGSLISPNYVLTAAHCTASASYVELILGAHNINIEETTQLRVTSRSIINHAEYKIPYEHSNDIALIKTPDHIVTNNYIQTIILPPINAGPYEGFTAALSGWGSTSESGTGISATLREVFVAVPRSAWCAEIFGSTYSESANLCTLGRGPVGGCNGDSGAPLVVGHDYLIGVLSFIATEGCEQNRPTGYSRVSHYRQWINQHTGL</sequence>
<dbReference type="InterPro" id="IPR050127">
    <property type="entry name" value="Serine_Proteases_S1"/>
</dbReference>
<dbReference type="FunFam" id="2.40.10.10:FF:000166">
    <property type="entry name" value="Trypsin"/>
    <property type="match status" value="1"/>
</dbReference>
<comment type="subcellular location">
    <subcellularLocation>
        <location evidence="1">Secreted</location>
    </subcellularLocation>
</comment>
<keyword evidence="2" id="KW-0964">Secreted</keyword>
<feature type="chain" id="PRO_5043485361" description="Peptidase S1 domain-containing protein" evidence="7">
    <location>
        <begin position="17"/>
        <end position="275"/>
    </location>
</feature>
<dbReference type="InterPro" id="IPR018114">
    <property type="entry name" value="TRYPSIN_HIS"/>
</dbReference>
<dbReference type="Pfam" id="PF00089">
    <property type="entry name" value="Trypsin"/>
    <property type="match status" value="1"/>
</dbReference>
<dbReference type="GO" id="GO:0005615">
    <property type="term" value="C:extracellular space"/>
    <property type="evidence" value="ECO:0007669"/>
    <property type="project" value="TreeGrafter"/>
</dbReference>
<dbReference type="InterPro" id="IPR001254">
    <property type="entry name" value="Trypsin_dom"/>
</dbReference>
<keyword evidence="10" id="KW-1185">Reference proteome</keyword>
<evidence type="ECO:0000256" key="3">
    <source>
        <dbReference type="ARBA" id="ARBA00022670"/>
    </source>
</evidence>
<keyword evidence="7" id="KW-0732">Signal</keyword>
<dbReference type="GO" id="GO:0004252">
    <property type="term" value="F:serine-type endopeptidase activity"/>
    <property type="evidence" value="ECO:0007669"/>
    <property type="project" value="InterPro"/>
</dbReference>
<evidence type="ECO:0000313" key="9">
    <source>
        <dbReference type="EMBL" id="KAJ8918124.1"/>
    </source>
</evidence>
<dbReference type="CDD" id="cd00190">
    <property type="entry name" value="Tryp_SPc"/>
    <property type="match status" value="1"/>
</dbReference>
<dbReference type="GO" id="GO:0006508">
    <property type="term" value="P:proteolysis"/>
    <property type="evidence" value="ECO:0007669"/>
    <property type="project" value="UniProtKB-KW"/>
</dbReference>
<dbReference type="PANTHER" id="PTHR24264:SF65">
    <property type="entry name" value="SRCR DOMAIN-CONTAINING PROTEIN"/>
    <property type="match status" value="1"/>
</dbReference>
<dbReference type="InterPro" id="IPR001314">
    <property type="entry name" value="Peptidase_S1A"/>
</dbReference>
<evidence type="ECO:0000256" key="4">
    <source>
        <dbReference type="ARBA" id="ARBA00022801"/>
    </source>
</evidence>
<keyword evidence="3" id="KW-0645">Protease</keyword>
<dbReference type="Gene3D" id="2.40.10.10">
    <property type="entry name" value="Trypsin-like serine proteases"/>
    <property type="match status" value="2"/>
</dbReference>
<dbReference type="Proteomes" id="UP001159042">
    <property type="component" value="Unassembled WGS sequence"/>
</dbReference>
<dbReference type="EMBL" id="JANEYG010000028">
    <property type="protein sequence ID" value="KAJ8918124.1"/>
    <property type="molecule type" value="Genomic_DNA"/>
</dbReference>
<dbReference type="SUPFAM" id="SSF50494">
    <property type="entry name" value="Trypsin-like serine proteases"/>
    <property type="match status" value="1"/>
</dbReference>